<dbReference type="PROSITE" id="PS01228">
    <property type="entry name" value="COF_1"/>
    <property type="match status" value="1"/>
</dbReference>
<dbReference type="InterPro" id="IPR006379">
    <property type="entry name" value="HAD-SF_hydro_IIB"/>
</dbReference>
<protein>
    <submittedName>
        <fullName evidence="1">HAD family phosphatase</fullName>
    </submittedName>
</protein>
<dbReference type="EMBL" id="JACSQZ010000015">
    <property type="protein sequence ID" value="MBD7914728.1"/>
    <property type="molecule type" value="Genomic_DNA"/>
</dbReference>
<dbReference type="SFLD" id="SFLDG01140">
    <property type="entry name" value="C2.B:_Phosphomannomutase_and_P"/>
    <property type="match status" value="1"/>
</dbReference>
<dbReference type="SFLD" id="SFLDS00003">
    <property type="entry name" value="Haloacid_Dehalogenase"/>
    <property type="match status" value="1"/>
</dbReference>
<organism evidence="1 2">
    <name type="scientific">Clostridium gallinarum</name>
    <dbReference type="NCBI Taxonomy" id="2762246"/>
    <lineage>
        <taxon>Bacteria</taxon>
        <taxon>Bacillati</taxon>
        <taxon>Bacillota</taxon>
        <taxon>Clostridia</taxon>
        <taxon>Eubacteriales</taxon>
        <taxon>Clostridiaceae</taxon>
        <taxon>Clostridium</taxon>
    </lineage>
</organism>
<dbReference type="SFLD" id="SFLDG01144">
    <property type="entry name" value="C2.B.4:_PGP_Like"/>
    <property type="match status" value="1"/>
</dbReference>
<accession>A0ABR8Q2T3</accession>
<dbReference type="RefSeq" id="WP_191749494.1">
    <property type="nucleotide sequence ID" value="NZ_JACSQZ010000015.1"/>
</dbReference>
<evidence type="ECO:0000313" key="1">
    <source>
        <dbReference type="EMBL" id="MBD7914728.1"/>
    </source>
</evidence>
<name>A0ABR8Q2T3_9CLOT</name>
<sequence>MKNNIKLICIDMDGTLLNSKHEVSERNKEALRKASELGVNIAITTGRLFSSARYYSDMIGIDTAVISSNGAYIKTNHYDKAILESSLSLDLVLEIYNIIKKYGLTITFNSWDTLIRETEVPETHAYYIMNKDLSEDKKVKFLVDTDNFIDTIKNFNGTILKGIVIEERENKENLWTAKEELKKVLGDKVHVVSSGHNNFEIMSGEVSKGKAVEYYAKSLNINPSEVMCIGDSENDLSMIKFAGIGVAMGNGLELIKKEADYITDSNEKDGVGKAIEHFVLNSNEECKM</sequence>
<dbReference type="NCBIfam" id="TIGR01484">
    <property type="entry name" value="HAD-SF-IIB"/>
    <property type="match status" value="1"/>
</dbReference>
<dbReference type="InterPro" id="IPR000150">
    <property type="entry name" value="Cof"/>
</dbReference>
<dbReference type="NCBIfam" id="TIGR00099">
    <property type="entry name" value="Cof-subfamily"/>
    <property type="match status" value="1"/>
</dbReference>
<evidence type="ECO:0000313" key="2">
    <source>
        <dbReference type="Proteomes" id="UP000640335"/>
    </source>
</evidence>
<keyword evidence="2" id="KW-1185">Reference proteome</keyword>
<dbReference type="SUPFAM" id="SSF56784">
    <property type="entry name" value="HAD-like"/>
    <property type="match status" value="1"/>
</dbReference>
<gene>
    <name evidence="1" type="ORF">H9660_06180</name>
</gene>
<reference evidence="1 2" key="1">
    <citation type="submission" date="2020-08" db="EMBL/GenBank/DDBJ databases">
        <title>A Genomic Blueprint of the Chicken Gut Microbiome.</title>
        <authorList>
            <person name="Gilroy R."/>
            <person name="Ravi A."/>
            <person name="Getino M."/>
            <person name="Pursley I."/>
            <person name="Horton D.L."/>
            <person name="Alikhan N.-F."/>
            <person name="Baker D."/>
            <person name="Gharbi K."/>
            <person name="Hall N."/>
            <person name="Watson M."/>
            <person name="Adriaenssens E.M."/>
            <person name="Foster-Nyarko E."/>
            <person name="Jarju S."/>
            <person name="Secka A."/>
            <person name="Antonio M."/>
            <person name="Oren A."/>
            <person name="Chaudhuri R."/>
            <person name="La Ragione R.M."/>
            <person name="Hildebrand F."/>
            <person name="Pallen M.J."/>
        </authorList>
    </citation>
    <scope>NUCLEOTIDE SEQUENCE [LARGE SCALE GENOMIC DNA]</scope>
    <source>
        <strain evidence="1 2">Sa3CUN1</strain>
    </source>
</reference>
<dbReference type="Proteomes" id="UP000640335">
    <property type="component" value="Unassembled WGS sequence"/>
</dbReference>
<dbReference type="PANTHER" id="PTHR10000">
    <property type="entry name" value="PHOSPHOSERINE PHOSPHATASE"/>
    <property type="match status" value="1"/>
</dbReference>
<proteinExistence type="predicted"/>
<dbReference type="Pfam" id="PF08282">
    <property type="entry name" value="Hydrolase_3"/>
    <property type="match status" value="1"/>
</dbReference>
<dbReference type="Gene3D" id="3.30.1240.10">
    <property type="match status" value="1"/>
</dbReference>
<dbReference type="Gene3D" id="3.40.50.1000">
    <property type="entry name" value="HAD superfamily/HAD-like"/>
    <property type="match status" value="1"/>
</dbReference>
<dbReference type="PROSITE" id="PS01229">
    <property type="entry name" value="COF_2"/>
    <property type="match status" value="1"/>
</dbReference>
<dbReference type="InterPro" id="IPR023214">
    <property type="entry name" value="HAD_sf"/>
</dbReference>
<dbReference type="CDD" id="cd07516">
    <property type="entry name" value="HAD_Pase"/>
    <property type="match status" value="1"/>
</dbReference>
<dbReference type="PANTHER" id="PTHR10000:SF8">
    <property type="entry name" value="HAD SUPERFAMILY HYDROLASE-LIKE, TYPE 3"/>
    <property type="match status" value="1"/>
</dbReference>
<comment type="caution">
    <text evidence="1">The sequence shown here is derived from an EMBL/GenBank/DDBJ whole genome shotgun (WGS) entry which is preliminary data.</text>
</comment>
<dbReference type="InterPro" id="IPR036412">
    <property type="entry name" value="HAD-like_sf"/>
</dbReference>